<sequence>MLVRFAFDASLLRYRLSGLLGFRIMKAPATIPPAPDLSGDSPDLVYGEFSPRTGGVFRRLE</sequence>
<comment type="caution">
    <text evidence="1">The sequence shown here is derived from an EMBL/GenBank/DDBJ whole genome shotgun (WGS) entry which is preliminary data.</text>
</comment>
<dbReference type="Proteomes" id="UP000318050">
    <property type="component" value="Unassembled WGS sequence"/>
</dbReference>
<dbReference type="AlphaFoldDB" id="A0A560IZG8"/>
<proteinExistence type="predicted"/>
<reference evidence="1 2" key="1">
    <citation type="submission" date="2019-06" db="EMBL/GenBank/DDBJ databases">
        <title>Genomic Encyclopedia of Type Strains, Phase IV (KMG-V): Genome sequencing to study the core and pangenomes of soil and plant-associated prokaryotes.</title>
        <authorList>
            <person name="Whitman W."/>
        </authorList>
    </citation>
    <scope>NUCLEOTIDE SEQUENCE [LARGE SCALE GENOMIC DNA]</scope>
    <source>
        <strain evidence="1 2">BR 11140</strain>
    </source>
</reference>
<protein>
    <submittedName>
        <fullName evidence="1">Uncharacterized protein</fullName>
    </submittedName>
</protein>
<dbReference type="EMBL" id="VITT01000001">
    <property type="protein sequence ID" value="TWB64422.1"/>
    <property type="molecule type" value="Genomic_DNA"/>
</dbReference>
<accession>A0A560IZG8</accession>
<evidence type="ECO:0000313" key="2">
    <source>
        <dbReference type="Proteomes" id="UP000318050"/>
    </source>
</evidence>
<evidence type="ECO:0000313" key="1">
    <source>
        <dbReference type="EMBL" id="TWB64422.1"/>
    </source>
</evidence>
<organism evidence="1 2">
    <name type="scientific">Nitrospirillum amazonense</name>
    <dbReference type="NCBI Taxonomy" id="28077"/>
    <lineage>
        <taxon>Bacteria</taxon>
        <taxon>Pseudomonadati</taxon>
        <taxon>Pseudomonadota</taxon>
        <taxon>Alphaproteobacteria</taxon>
        <taxon>Rhodospirillales</taxon>
        <taxon>Azospirillaceae</taxon>
        <taxon>Nitrospirillum</taxon>
    </lineage>
</organism>
<name>A0A560IZG8_9PROT</name>
<gene>
    <name evidence="1" type="ORF">FBZ92_101318</name>
</gene>